<gene>
    <name evidence="1" type="ORF">BJY24_000365</name>
</gene>
<name>A0A7W9P969_9NOCA</name>
<dbReference type="SUPFAM" id="SSF159245">
    <property type="entry name" value="AttH-like"/>
    <property type="match status" value="1"/>
</dbReference>
<reference evidence="1 2" key="1">
    <citation type="submission" date="2020-08" db="EMBL/GenBank/DDBJ databases">
        <title>Sequencing the genomes of 1000 actinobacteria strains.</title>
        <authorList>
            <person name="Klenk H.-P."/>
        </authorList>
    </citation>
    <scope>NUCLEOTIDE SEQUENCE [LARGE SCALE GENOMIC DNA]</scope>
    <source>
        <strain evidence="1 2">DSM 43582</strain>
    </source>
</reference>
<proteinExistence type="predicted"/>
<dbReference type="RefSeq" id="WP_040749512.1">
    <property type="nucleotide sequence ID" value="NZ_JACHIT010000001.1"/>
</dbReference>
<keyword evidence="2" id="KW-1185">Reference proteome</keyword>
<sequence>MSAPVPLDEYPIHQTPLSLARVASSDRNFYDRSYFNAHDRDGGTLLVTGLGVYPNLGVIDAYAAVRRGETQRVVRFSDALAERGLEQRVGGYRVEVLEPLRRLRIVCEHDDLGLDLTWTGSFRPIQEQPHLILAGSRPIIDASRFAQVGSWEGTICVDGTDIAVDPEVWTGTRDRSWGIRPVGETEPAGRANAEGAGGFWWLYVPLRFEDFAIVVIVQENPDGFRTLNDATRIWPDGRIEQLGWPRVHIEYRSGTRIPIGARLELTAADGKPLEVRVTPRTFMALHIGCGYGGDPDWGHGQWKGPGWSSSSTYDLTDPAVAGRIPWGVIDHVARAECDGAEGWGLFEHASLGRHDPTGFADWTAVAP</sequence>
<evidence type="ECO:0000313" key="1">
    <source>
        <dbReference type="EMBL" id="MBB5911498.1"/>
    </source>
</evidence>
<dbReference type="AlphaFoldDB" id="A0A7W9P969"/>
<protein>
    <recommendedName>
        <fullName evidence="3">Tocopherol cyclase-like protein</fullName>
    </recommendedName>
</protein>
<organism evidence="1 2">
    <name type="scientific">Nocardia transvalensis</name>
    <dbReference type="NCBI Taxonomy" id="37333"/>
    <lineage>
        <taxon>Bacteria</taxon>
        <taxon>Bacillati</taxon>
        <taxon>Actinomycetota</taxon>
        <taxon>Actinomycetes</taxon>
        <taxon>Mycobacteriales</taxon>
        <taxon>Nocardiaceae</taxon>
        <taxon>Nocardia</taxon>
    </lineage>
</organism>
<dbReference type="EMBL" id="JACHIT010000001">
    <property type="protein sequence ID" value="MBB5911498.1"/>
    <property type="molecule type" value="Genomic_DNA"/>
</dbReference>
<dbReference type="Proteomes" id="UP000540412">
    <property type="component" value="Unassembled WGS sequence"/>
</dbReference>
<comment type="caution">
    <text evidence="1">The sequence shown here is derived from an EMBL/GenBank/DDBJ whole genome shotgun (WGS) entry which is preliminary data.</text>
</comment>
<evidence type="ECO:0000313" key="2">
    <source>
        <dbReference type="Proteomes" id="UP000540412"/>
    </source>
</evidence>
<evidence type="ECO:0008006" key="3">
    <source>
        <dbReference type="Google" id="ProtNLM"/>
    </source>
</evidence>
<accession>A0A7W9P969</accession>